<keyword evidence="3" id="KW-1185">Reference proteome</keyword>
<name>A0A225V8X1_9STRA</name>
<dbReference type="EMBL" id="NBNE01006322">
    <property type="protein sequence ID" value="OWZ02206.1"/>
    <property type="molecule type" value="Genomic_DNA"/>
</dbReference>
<organism evidence="2 3">
    <name type="scientific">Phytophthora megakarya</name>
    <dbReference type="NCBI Taxonomy" id="4795"/>
    <lineage>
        <taxon>Eukaryota</taxon>
        <taxon>Sar</taxon>
        <taxon>Stramenopiles</taxon>
        <taxon>Oomycota</taxon>
        <taxon>Peronosporomycetes</taxon>
        <taxon>Peronosporales</taxon>
        <taxon>Peronosporaceae</taxon>
        <taxon>Phytophthora</taxon>
    </lineage>
</organism>
<proteinExistence type="predicted"/>
<evidence type="ECO:0000313" key="2">
    <source>
        <dbReference type="EMBL" id="OWZ02206.1"/>
    </source>
</evidence>
<protein>
    <submittedName>
        <fullName evidence="2">Glycoside-Pentoside-Hexuronide family transporter</fullName>
    </submittedName>
</protein>
<comment type="caution">
    <text evidence="2">The sequence shown here is derived from an EMBL/GenBank/DDBJ whole genome shotgun (WGS) entry which is preliminary data.</text>
</comment>
<reference evidence="3" key="1">
    <citation type="submission" date="2017-03" db="EMBL/GenBank/DDBJ databases">
        <title>Phytopthora megakarya and P. palmivora, two closely related causual agents of cacao black pod achieved similar genome size and gene model numbers by different mechanisms.</title>
        <authorList>
            <person name="Ali S."/>
            <person name="Shao J."/>
            <person name="Larry D.J."/>
            <person name="Kronmiller B."/>
            <person name="Shen D."/>
            <person name="Strem M.D."/>
            <person name="Melnick R.L."/>
            <person name="Guiltinan M.J."/>
            <person name="Tyler B.M."/>
            <person name="Meinhardt L.W."/>
            <person name="Bailey B.A."/>
        </authorList>
    </citation>
    <scope>NUCLEOTIDE SEQUENCE [LARGE SCALE GENOMIC DNA]</scope>
    <source>
        <strain evidence="3">zdho120</strain>
    </source>
</reference>
<feature type="compositionally biased region" description="Polar residues" evidence="1">
    <location>
        <begin position="9"/>
        <end position="19"/>
    </location>
</feature>
<feature type="region of interest" description="Disordered" evidence="1">
    <location>
        <begin position="1"/>
        <end position="29"/>
    </location>
</feature>
<evidence type="ECO:0000256" key="1">
    <source>
        <dbReference type="SAM" id="MobiDB-lite"/>
    </source>
</evidence>
<dbReference type="Proteomes" id="UP000198211">
    <property type="component" value="Unassembled WGS sequence"/>
</dbReference>
<evidence type="ECO:0000313" key="3">
    <source>
        <dbReference type="Proteomes" id="UP000198211"/>
    </source>
</evidence>
<accession>A0A225V8X1</accession>
<dbReference type="OrthoDB" id="127711at2759"/>
<dbReference type="AlphaFoldDB" id="A0A225V8X1"/>
<feature type="non-terminal residue" evidence="2">
    <location>
        <position position="1"/>
    </location>
</feature>
<sequence>QCHTHNHQTTRSVASSYQTRKGRSLNQRDEEGVMLLANADVSSKHISNMLCKRTGKCFWINEN</sequence>
<gene>
    <name evidence="2" type="ORF">PHMEG_00026273</name>
</gene>